<name>A0A737K4E8_SALER</name>
<accession>A0A737K4E8</accession>
<proteinExistence type="predicted"/>
<feature type="transmembrane region" description="Helical" evidence="1">
    <location>
        <begin position="12"/>
        <end position="33"/>
    </location>
</feature>
<sequence>MGNKYSGLQIGIHWLVFFLVIVAYAAMELRGFAPRSYRPWFNMTHVSCGIT</sequence>
<gene>
    <name evidence="2" type="ORF">GND42_003589</name>
</gene>
<dbReference type="AlphaFoldDB" id="A0A737K4E8"/>
<dbReference type="EMBL" id="DAATGF010000075">
    <property type="protein sequence ID" value="HAE8288407.1"/>
    <property type="molecule type" value="Genomic_DNA"/>
</dbReference>
<comment type="caution">
    <text evidence="2">The sequence shown here is derived from an EMBL/GenBank/DDBJ whole genome shotgun (WGS) entry which is preliminary data.</text>
</comment>
<reference evidence="2" key="1">
    <citation type="journal article" date="2018" name="Genome Biol.">
        <title>SKESA: strategic k-mer extension for scrupulous assemblies.</title>
        <authorList>
            <person name="Souvorov A."/>
            <person name="Agarwala R."/>
            <person name="Lipman D.J."/>
        </authorList>
    </citation>
    <scope>NUCLEOTIDE SEQUENCE</scope>
    <source>
        <strain evidence="2">CFSAN005971</strain>
    </source>
</reference>
<keyword evidence="1" id="KW-1133">Transmembrane helix</keyword>
<organism evidence="2">
    <name type="scientific">Salmonella enterica</name>
    <name type="common">Salmonella choleraesuis</name>
    <dbReference type="NCBI Taxonomy" id="28901"/>
    <lineage>
        <taxon>Bacteria</taxon>
        <taxon>Pseudomonadati</taxon>
        <taxon>Pseudomonadota</taxon>
        <taxon>Gammaproteobacteria</taxon>
        <taxon>Enterobacterales</taxon>
        <taxon>Enterobacteriaceae</taxon>
        <taxon>Salmonella</taxon>
    </lineage>
</organism>
<feature type="non-terminal residue" evidence="2">
    <location>
        <position position="51"/>
    </location>
</feature>
<protein>
    <submittedName>
        <fullName evidence="2">Cytochrome b561</fullName>
    </submittedName>
</protein>
<reference evidence="2" key="2">
    <citation type="submission" date="2018-07" db="EMBL/GenBank/DDBJ databases">
        <authorList>
            <consortium name="NCBI Pathogen Detection Project"/>
        </authorList>
    </citation>
    <scope>NUCLEOTIDE SEQUENCE</scope>
    <source>
        <strain evidence="2">CFSAN005971</strain>
    </source>
</reference>
<evidence type="ECO:0000256" key="1">
    <source>
        <dbReference type="SAM" id="Phobius"/>
    </source>
</evidence>
<keyword evidence="1" id="KW-0812">Transmembrane</keyword>
<keyword evidence="1" id="KW-0472">Membrane</keyword>
<evidence type="ECO:0000313" key="2">
    <source>
        <dbReference type="EMBL" id="HAE8288407.1"/>
    </source>
</evidence>